<keyword evidence="1" id="KW-1185">Reference proteome</keyword>
<evidence type="ECO:0000313" key="2">
    <source>
        <dbReference type="WBParaSite" id="Pan_g8215.t1"/>
    </source>
</evidence>
<organism evidence="1 2">
    <name type="scientific">Panagrellus redivivus</name>
    <name type="common">Microworm</name>
    <dbReference type="NCBI Taxonomy" id="6233"/>
    <lineage>
        <taxon>Eukaryota</taxon>
        <taxon>Metazoa</taxon>
        <taxon>Ecdysozoa</taxon>
        <taxon>Nematoda</taxon>
        <taxon>Chromadorea</taxon>
        <taxon>Rhabditida</taxon>
        <taxon>Tylenchina</taxon>
        <taxon>Panagrolaimomorpha</taxon>
        <taxon>Panagrolaimoidea</taxon>
        <taxon>Panagrolaimidae</taxon>
        <taxon>Panagrellus</taxon>
    </lineage>
</organism>
<reference evidence="2" key="2">
    <citation type="submission" date="2020-10" db="UniProtKB">
        <authorList>
            <consortium name="WormBaseParasite"/>
        </authorList>
    </citation>
    <scope>IDENTIFICATION</scope>
</reference>
<dbReference type="WBParaSite" id="Pan_g8215.t1">
    <property type="protein sequence ID" value="Pan_g8215.t1"/>
    <property type="gene ID" value="Pan_g8215"/>
</dbReference>
<dbReference type="Proteomes" id="UP000492821">
    <property type="component" value="Unassembled WGS sequence"/>
</dbReference>
<sequence>MNFMDEQKAFFQPLTTSVHSNDDDLGQPTAYRVFPPSIPLTSPKTSALPFSPPLVLLVDSTACKAGLVTFSRVSEGHTTFIYTHPPNKTTTKALLPRVIKRARGNRTQKNEKTTPSVVFKETQNRNKKTTRSVFFFRCCSKKTTPA</sequence>
<reference evidence="1" key="1">
    <citation type="journal article" date="2013" name="Genetics">
        <title>The draft genome and transcriptome of Panagrellus redivivus are shaped by the harsh demands of a free-living lifestyle.</title>
        <authorList>
            <person name="Srinivasan J."/>
            <person name="Dillman A.R."/>
            <person name="Macchietto M.G."/>
            <person name="Heikkinen L."/>
            <person name="Lakso M."/>
            <person name="Fracchia K.M."/>
            <person name="Antoshechkin I."/>
            <person name="Mortazavi A."/>
            <person name="Wong G."/>
            <person name="Sternberg P.W."/>
        </authorList>
    </citation>
    <scope>NUCLEOTIDE SEQUENCE [LARGE SCALE GENOMIC DNA]</scope>
    <source>
        <strain evidence="1">MT8872</strain>
    </source>
</reference>
<evidence type="ECO:0000313" key="1">
    <source>
        <dbReference type="Proteomes" id="UP000492821"/>
    </source>
</evidence>
<protein>
    <submittedName>
        <fullName evidence="2">Uncharacterized protein</fullName>
    </submittedName>
</protein>
<name>A0A7E4W857_PANRE</name>
<dbReference type="AlphaFoldDB" id="A0A7E4W857"/>
<accession>A0A7E4W857</accession>
<proteinExistence type="predicted"/>